<feature type="domain" description="Cupin type-2" evidence="1">
    <location>
        <begin position="47"/>
        <end position="101"/>
    </location>
</feature>
<evidence type="ECO:0000313" key="3">
    <source>
        <dbReference type="Proteomes" id="UP001156666"/>
    </source>
</evidence>
<evidence type="ECO:0000313" key="2">
    <source>
        <dbReference type="EMBL" id="GLR15966.1"/>
    </source>
</evidence>
<dbReference type="InterPro" id="IPR013096">
    <property type="entry name" value="Cupin_2"/>
</dbReference>
<accession>A0AA37SMY8</accession>
<name>A0AA37SMY8_9BACT</name>
<gene>
    <name evidence="2" type="ORF">GCM10007940_05810</name>
</gene>
<dbReference type="AlphaFoldDB" id="A0AA37SMY8"/>
<proteinExistence type="predicted"/>
<dbReference type="Proteomes" id="UP001156666">
    <property type="component" value="Unassembled WGS sequence"/>
</dbReference>
<dbReference type="Gene3D" id="2.60.120.10">
    <property type="entry name" value="Jelly Rolls"/>
    <property type="match status" value="1"/>
</dbReference>
<dbReference type="Pfam" id="PF07883">
    <property type="entry name" value="Cupin_2"/>
    <property type="match status" value="1"/>
</dbReference>
<keyword evidence="3" id="KW-1185">Reference proteome</keyword>
<comment type="caution">
    <text evidence="2">The sequence shown here is derived from an EMBL/GenBank/DDBJ whole genome shotgun (WGS) entry which is preliminary data.</text>
</comment>
<dbReference type="SUPFAM" id="SSF51182">
    <property type="entry name" value="RmlC-like cupins"/>
    <property type="match status" value="1"/>
</dbReference>
<dbReference type="EMBL" id="BSOH01000002">
    <property type="protein sequence ID" value="GLR15966.1"/>
    <property type="molecule type" value="Genomic_DNA"/>
</dbReference>
<evidence type="ECO:0000259" key="1">
    <source>
        <dbReference type="Pfam" id="PF07883"/>
    </source>
</evidence>
<organism evidence="2 3">
    <name type="scientific">Portibacter lacus</name>
    <dbReference type="NCBI Taxonomy" id="1099794"/>
    <lineage>
        <taxon>Bacteria</taxon>
        <taxon>Pseudomonadati</taxon>
        <taxon>Bacteroidota</taxon>
        <taxon>Saprospiria</taxon>
        <taxon>Saprospirales</taxon>
        <taxon>Haliscomenobacteraceae</taxon>
        <taxon>Portibacter</taxon>
    </lineage>
</organism>
<dbReference type="InterPro" id="IPR014710">
    <property type="entry name" value="RmlC-like_jellyroll"/>
</dbReference>
<reference evidence="2" key="2">
    <citation type="submission" date="2023-01" db="EMBL/GenBank/DDBJ databases">
        <title>Draft genome sequence of Portibacter lacus strain NBRC 108769.</title>
        <authorList>
            <person name="Sun Q."/>
            <person name="Mori K."/>
        </authorList>
    </citation>
    <scope>NUCLEOTIDE SEQUENCE</scope>
    <source>
        <strain evidence="2">NBRC 108769</strain>
    </source>
</reference>
<reference evidence="2" key="1">
    <citation type="journal article" date="2014" name="Int. J. Syst. Evol. Microbiol.">
        <title>Complete genome sequence of Corynebacterium casei LMG S-19264T (=DSM 44701T), isolated from a smear-ripened cheese.</title>
        <authorList>
            <consortium name="US DOE Joint Genome Institute (JGI-PGF)"/>
            <person name="Walter F."/>
            <person name="Albersmeier A."/>
            <person name="Kalinowski J."/>
            <person name="Ruckert C."/>
        </authorList>
    </citation>
    <scope>NUCLEOTIDE SEQUENCE</scope>
    <source>
        <strain evidence="2">NBRC 108769</strain>
    </source>
</reference>
<protein>
    <recommendedName>
        <fullName evidence="1">Cupin type-2 domain-containing protein</fullName>
    </recommendedName>
</protein>
<sequence>MLHQEDQDLRVYYRKMNHLTIGKVLEELKEVESPFLEVFKHGSLVVEMYQPDKVDLQSPHTRDEVYIIAAGSGAFVHNEVMKRVEKGDFLFVPAGDEHRFVDFSNDFSTWVLFYGPEGGE</sequence>
<dbReference type="InterPro" id="IPR011051">
    <property type="entry name" value="RmlC_Cupin_sf"/>
</dbReference>